<proteinExistence type="predicted"/>
<evidence type="ECO:0000259" key="1">
    <source>
        <dbReference type="Pfam" id="PF13349"/>
    </source>
</evidence>
<dbReference type="EMBL" id="JAAIPF010000031">
    <property type="protein sequence ID" value="NSF74655.1"/>
    <property type="molecule type" value="Genomic_DNA"/>
</dbReference>
<reference evidence="2 3" key="1">
    <citation type="journal article" date="2020" name="Cell Host Microbe">
        <title>Functional and Genomic Variation between Human-Derived Isolates of Lachnospiraceae Reveals Inter- and Intra-Species Diversity.</title>
        <authorList>
            <person name="Sorbara M.T."/>
            <person name="Littmann E.R."/>
            <person name="Fontana E."/>
            <person name="Moody T.U."/>
            <person name="Kohout C.E."/>
            <person name="Gjonbalaj M."/>
            <person name="Eaton V."/>
            <person name="Seok R."/>
            <person name="Leiner I.M."/>
            <person name="Pamer E.G."/>
        </authorList>
    </citation>
    <scope>NUCLEOTIDE SEQUENCE [LARGE SCALE GENOMIC DNA]</scope>
    <source>
        <strain evidence="2 3">MSK.20.11</strain>
    </source>
</reference>
<dbReference type="Gene3D" id="2.160.20.120">
    <property type="match status" value="1"/>
</dbReference>
<keyword evidence="3" id="KW-1185">Reference proteome</keyword>
<organism evidence="2 3">
    <name type="scientific">Blautia wexlerae</name>
    <dbReference type="NCBI Taxonomy" id="418240"/>
    <lineage>
        <taxon>Bacteria</taxon>
        <taxon>Bacillati</taxon>
        <taxon>Bacillota</taxon>
        <taxon>Clostridia</taxon>
        <taxon>Lachnospirales</taxon>
        <taxon>Lachnospiraceae</taxon>
        <taxon>Blautia</taxon>
    </lineage>
</organism>
<protein>
    <recommendedName>
        <fullName evidence="1">DUF4097 domain-containing protein</fullName>
    </recommendedName>
</protein>
<evidence type="ECO:0000313" key="2">
    <source>
        <dbReference type="EMBL" id="NSF74655.1"/>
    </source>
</evidence>
<gene>
    <name evidence="2" type="ORF">G4952_12755</name>
</gene>
<dbReference type="RefSeq" id="WP_173743993.1">
    <property type="nucleotide sequence ID" value="NZ_JAAIPF010000031.1"/>
</dbReference>
<sequence>MKKFTKGMLIAAGIFAAVGIGLTAAGGVMGASMSELTGVNSLKRILWMTEWDDDHDDYVDNDDDHDDYDDIDDDYEDHIEHDGMEYSTEMGQKDMEPAVVGNESSTDGTVYQLKYQPTKLDIELKYDELILEEGDSFCVRVYDDNGKNVTVKESSDTLKVRSTKKLSKTRKVCISYPEDVKLQELEIEMGAGTVYLNRDIETEKLSVEMGAGEFESKNPVTAREADLEIGTGSMTFADLSARKTDGECGLGEMDLTLTGTQEDYNYDLECGVGNLDVGSDSYSGLGREKSISNKGADRKLNLECGMGNVSVDFSGKEHRDLQIS</sequence>
<dbReference type="Proteomes" id="UP000822152">
    <property type="component" value="Unassembled WGS sequence"/>
</dbReference>
<accession>A0ABX2GSP1</accession>
<dbReference type="InterPro" id="IPR025164">
    <property type="entry name" value="Toastrack_DUF4097"/>
</dbReference>
<dbReference type="Pfam" id="PF13349">
    <property type="entry name" value="DUF4097"/>
    <property type="match status" value="1"/>
</dbReference>
<name>A0ABX2GSP1_9FIRM</name>
<evidence type="ECO:0000313" key="3">
    <source>
        <dbReference type="Proteomes" id="UP000822152"/>
    </source>
</evidence>
<comment type="caution">
    <text evidence="2">The sequence shown here is derived from an EMBL/GenBank/DDBJ whole genome shotgun (WGS) entry which is preliminary data.</text>
</comment>
<feature type="domain" description="DUF4097" evidence="1">
    <location>
        <begin position="144"/>
        <end position="279"/>
    </location>
</feature>